<dbReference type="PANTHER" id="PTHR43976:SF16">
    <property type="entry name" value="SHORT-CHAIN DEHYDROGENASE_REDUCTASE FAMILY PROTEIN"/>
    <property type="match status" value="1"/>
</dbReference>
<protein>
    <submittedName>
        <fullName evidence="4">NAD(P)-binding protein</fullName>
    </submittedName>
</protein>
<name>A0A165U717_9APHY</name>
<evidence type="ECO:0000256" key="3">
    <source>
        <dbReference type="RuleBase" id="RU000363"/>
    </source>
</evidence>
<dbReference type="PRINTS" id="PR00080">
    <property type="entry name" value="SDRFAMILY"/>
</dbReference>
<dbReference type="Pfam" id="PF00106">
    <property type="entry name" value="adh_short"/>
    <property type="match status" value="1"/>
</dbReference>
<evidence type="ECO:0000256" key="2">
    <source>
        <dbReference type="ARBA" id="ARBA00023002"/>
    </source>
</evidence>
<reference evidence="4 5" key="1">
    <citation type="journal article" date="2016" name="Mol. Biol. Evol.">
        <title>Comparative Genomics of Early-Diverging Mushroom-Forming Fungi Provides Insights into the Origins of Lignocellulose Decay Capabilities.</title>
        <authorList>
            <person name="Nagy L.G."/>
            <person name="Riley R."/>
            <person name="Tritt A."/>
            <person name="Adam C."/>
            <person name="Daum C."/>
            <person name="Floudas D."/>
            <person name="Sun H."/>
            <person name="Yadav J.S."/>
            <person name="Pangilinan J."/>
            <person name="Larsson K.H."/>
            <person name="Matsuura K."/>
            <person name="Barry K."/>
            <person name="Labutti K."/>
            <person name="Kuo R."/>
            <person name="Ohm R.A."/>
            <person name="Bhattacharya S.S."/>
            <person name="Shirouzu T."/>
            <person name="Yoshinaga Y."/>
            <person name="Martin F.M."/>
            <person name="Grigoriev I.V."/>
            <person name="Hibbett D.S."/>
        </authorList>
    </citation>
    <scope>NUCLEOTIDE SEQUENCE [LARGE SCALE GENOMIC DNA]</scope>
    <source>
        <strain evidence="4 5">L-15889</strain>
    </source>
</reference>
<dbReference type="Proteomes" id="UP000076727">
    <property type="component" value="Unassembled WGS sequence"/>
</dbReference>
<evidence type="ECO:0000313" key="4">
    <source>
        <dbReference type="EMBL" id="KZT74487.1"/>
    </source>
</evidence>
<evidence type="ECO:0000256" key="1">
    <source>
        <dbReference type="ARBA" id="ARBA00006484"/>
    </source>
</evidence>
<dbReference type="Gene3D" id="3.40.50.720">
    <property type="entry name" value="NAD(P)-binding Rossmann-like Domain"/>
    <property type="match status" value="1"/>
</dbReference>
<dbReference type="EMBL" id="KV429033">
    <property type="protein sequence ID" value="KZT74487.1"/>
    <property type="molecule type" value="Genomic_DNA"/>
</dbReference>
<dbReference type="AlphaFoldDB" id="A0A165U717"/>
<sequence>MRLPPGSAIEHKIWFITGASSGFGRLMAELALRSGDLTHSSDKLRVLKIDVTRPQEIKYGFSEAINHPPQWTACSQFGRVDIVFNNAGYAGYAQIGEVEGVPENEAVRVLRDINKPAGGTLLQLSSSAGIKAYSAIGYYSAVKHAPEGISTALAVELDPEWNIKVEPGNFTTSSASNAVDVPPHPVYTKPTNPAAMLRKDAGKAVQAMYGIAQIPDPPLQFLLGKDVIQWVRGQIAEILADTD</sequence>
<dbReference type="InterPro" id="IPR051911">
    <property type="entry name" value="SDR_oxidoreductase"/>
</dbReference>
<keyword evidence="2" id="KW-0560">Oxidoreductase</keyword>
<dbReference type="PANTHER" id="PTHR43976">
    <property type="entry name" value="SHORT CHAIN DEHYDROGENASE"/>
    <property type="match status" value="1"/>
</dbReference>
<dbReference type="InterPro" id="IPR036291">
    <property type="entry name" value="NAD(P)-bd_dom_sf"/>
</dbReference>
<comment type="similarity">
    <text evidence="1 3">Belongs to the short-chain dehydrogenases/reductases (SDR) family.</text>
</comment>
<dbReference type="OrthoDB" id="1274115at2759"/>
<gene>
    <name evidence="4" type="ORF">DAEQUDRAFT_748390</name>
</gene>
<dbReference type="InterPro" id="IPR002347">
    <property type="entry name" value="SDR_fam"/>
</dbReference>
<organism evidence="4 5">
    <name type="scientific">Daedalea quercina L-15889</name>
    <dbReference type="NCBI Taxonomy" id="1314783"/>
    <lineage>
        <taxon>Eukaryota</taxon>
        <taxon>Fungi</taxon>
        <taxon>Dikarya</taxon>
        <taxon>Basidiomycota</taxon>
        <taxon>Agaricomycotina</taxon>
        <taxon>Agaricomycetes</taxon>
        <taxon>Polyporales</taxon>
        <taxon>Fomitopsis</taxon>
    </lineage>
</organism>
<dbReference type="STRING" id="1314783.A0A165U717"/>
<accession>A0A165U717</accession>
<evidence type="ECO:0000313" key="5">
    <source>
        <dbReference type="Proteomes" id="UP000076727"/>
    </source>
</evidence>
<keyword evidence="5" id="KW-1185">Reference proteome</keyword>
<proteinExistence type="inferred from homology"/>
<dbReference type="PRINTS" id="PR00081">
    <property type="entry name" value="GDHRDH"/>
</dbReference>
<dbReference type="GO" id="GO:0016491">
    <property type="term" value="F:oxidoreductase activity"/>
    <property type="evidence" value="ECO:0007669"/>
    <property type="project" value="UniProtKB-KW"/>
</dbReference>
<dbReference type="SUPFAM" id="SSF51735">
    <property type="entry name" value="NAD(P)-binding Rossmann-fold domains"/>
    <property type="match status" value="1"/>
</dbReference>